<dbReference type="InterPro" id="IPR036104">
    <property type="entry name" value="BFN_sf"/>
</dbReference>
<comment type="caution">
    <text evidence="2">The sequence shown here is derived from an EMBL/GenBank/DDBJ whole genome shotgun (WGS) entry which is preliminary data.</text>
</comment>
<name>A0ABS4VVZ6_9PSEU</name>
<dbReference type="Proteomes" id="UP001519295">
    <property type="component" value="Unassembled WGS sequence"/>
</dbReference>
<dbReference type="InterPro" id="IPR003729">
    <property type="entry name" value="Bi_nuclease_dom"/>
</dbReference>
<dbReference type="PROSITE" id="PS51658">
    <property type="entry name" value="BFN"/>
    <property type="match status" value="1"/>
</dbReference>
<sequence>MIALQLRGMGWDVGKGQPLVLLEEHDPPGRVLPIWIAEADAAALELAHQGVSAPRPGTHELIASVLTASGRHLTRVVITALQAHIYYAELVLDDDTRVSARPSDALTLALRAGAEIAASESVLDLAAVPSTAVLEATTAESLTDPVPELEPEQQVDLDRFRELLSSATPDDFDLGPDEPSQ</sequence>
<accession>A0ABS4VVZ6</accession>
<gene>
    <name evidence="2" type="ORF">JOF36_003594</name>
</gene>
<dbReference type="Gene3D" id="3.10.690.10">
    <property type="entry name" value="Bifunctional nuclease domain"/>
    <property type="match status" value="1"/>
</dbReference>
<dbReference type="RefSeq" id="WP_210028106.1">
    <property type="nucleotide sequence ID" value="NZ_JAGINU010000001.1"/>
</dbReference>
<reference evidence="2 3" key="1">
    <citation type="submission" date="2021-03" db="EMBL/GenBank/DDBJ databases">
        <title>Sequencing the genomes of 1000 actinobacteria strains.</title>
        <authorList>
            <person name="Klenk H.-P."/>
        </authorList>
    </citation>
    <scope>NUCLEOTIDE SEQUENCE [LARGE SCALE GENOMIC DNA]</scope>
    <source>
        <strain evidence="2 3">DSM 45256</strain>
    </source>
</reference>
<keyword evidence="3" id="KW-1185">Reference proteome</keyword>
<evidence type="ECO:0000313" key="3">
    <source>
        <dbReference type="Proteomes" id="UP001519295"/>
    </source>
</evidence>
<protein>
    <submittedName>
        <fullName evidence="2">Bifunctional DNase/RNase</fullName>
    </submittedName>
</protein>
<proteinExistence type="predicted"/>
<dbReference type="PANTHER" id="PTHR15160:SF1">
    <property type="entry name" value="VON HIPPEL-LINDAU DISEASE TUMOR SUPPRESSOR"/>
    <property type="match status" value="1"/>
</dbReference>
<dbReference type="EMBL" id="JAGINU010000001">
    <property type="protein sequence ID" value="MBP2367898.1"/>
    <property type="molecule type" value="Genomic_DNA"/>
</dbReference>
<organism evidence="2 3">
    <name type="scientific">Pseudonocardia parietis</name>
    <dbReference type="NCBI Taxonomy" id="570936"/>
    <lineage>
        <taxon>Bacteria</taxon>
        <taxon>Bacillati</taxon>
        <taxon>Actinomycetota</taxon>
        <taxon>Actinomycetes</taxon>
        <taxon>Pseudonocardiales</taxon>
        <taxon>Pseudonocardiaceae</taxon>
        <taxon>Pseudonocardia</taxon>
    </lineage>
</organism>
<feature type="domain" description="BFN" evidence="1">
    <location>
        <begin position="1"/>
        <end position="130"/>
    </location>
</feature>
<dbReference type="Pfam" id="PF02577">
    <property type="entry name" value="BFN_dom"/>
    <property type="match status" value="1"/>
</dbReference>
<evidence type="ECO:0000259" key="1">
    <source>
        <dbReference type="PROSITE" id="PS51658"/>
    </source>
</evidence>
<dbReference type="PANTHER" id="PTHR15160">
    <property type="entry name" value="VON HIPPEL-LINDAU PROTEIN"/>
    <property type="match status" value="1"/>
</dbReference>
<dbReference type="SUPFAM" id="SSF103256">
    <property type="entry name" value="Hypothetical protein TM0160"/>
    <property type="match status" value="1"/>
</dbReference>
<evidence type="ECO:0000313" key="2">
    <source>
        <dbReference type="EMBL" id="MBP2367898.1"/>
    </source>
</evidence>